<dbReference type="EMBL" id="CABFNS010000963">
    <property type="protein sequence ID" value="VUC37383.1"/>
    <property type="molecule type" value="Genomic_DNA"/>
</dbReference>
<accession>A0ABY6V0Z4</accession>
<evidence type="ECO:0000256" key="1">
    <source>
        <dbReference type="SAM" id="MobiDB-lite"/>
    </source>
</evidence>
<sequence length="343" mass="38075">MIDDERSFLVDARERELSKPLQSPYSSKSCAIFFEDEGPIYVHKKLLDASPKLVPKNGRLDFDDISIDVGHILVHFLFTEKYQYLGLRRQTKDEVLDEFSTALLACSAAKTLELPGLFRLAKEQLEIVGNQLKLTSIVRAIEALRPSPINILEVAAYLSSRVERLVKSSSSDTSRIMSDELAEPTTASEVLLRCILQLQVAPSTVKDESTQAEDVVISDISNTEVGGSEEPPAQESLTMETHNLATVGIEKAVAEESRAEEAFVKEASPIKAATPNEEPVPIEEPVPVDELVPIEELVPTEEPIRSQIFNADSWILPPTSKKSKKKAKKQRAPEEDVPTENWN</sequence>
<dbReference type="Proteomes" id="UP000766486">
    <property type="component" value="Unassembled WGS sequence"/>
</dbReference>
<keyword evidence="3" id="KW-1185">Reference proteome</keyword>
<dbReference type="PANTHER" id="PTHR37538:SF1">
    <property type="entry name" value="BTB DOMAIN-CONTAINING PROTEIN"/>
    <property type="match status" value="1"/>
</dbReference>
<reference evidence="2 3" key="1">
    <citation type="submission" date="2019-06" db="EMBL/GenBank/DDBJ databases">
        <authorList>
            <person name="Broberg M."/>
        </authorList>
    </citation>
    <scope>NUCLEOTIDE SEQUENCE [LARGE SCALE GENOMIC DNA]</scope>
</reference>
<evidence type="ECO:0008006" key="4">
    <source>
        <dbReference type="Google" id="ProtNLM"/>
    </source>
</evidence>
<organism evidence="2 3">
    <name type="scientific">Bionectria ochroleuca</name>
    <name type="common">Gliocladium roseum</name>
    <dbReference type="NCBI Taxonomy" id="29856"/>
    <lineage>
        <taxon>Eukaryota</taxon>
        <taxon>Fungi</taxon>
        <taxon>Dikarya</taxon>
        <taxon>Ascomycota</taxon>
        <taxon>Pezizomycotina</taxon>
        <taxon>Sordariomycetes</taxon>
        <taxon>Hypocreomycetidae</taxon>
        <taxon>Hypocreales</taxon>
        <taxon>Bionectriaceae</taxon>
        <taxon>Clonostachys</taxon>
    </lineage>
</organism>
<evidence type="ECO:0000313" key="3">
    <source>
        <dbReference type="Proteomes" id="UP000766486"/>
    </source>
</evidence>
<feature type="region of interest" description="Disordered" evidence="1">
    <location>
        <begin position="305"/>
        <end position="343"/>
    </location>
</feature>
<evidence type="ECO:0000313" key="2">
    <source>
        <dbReference type="EMBL" id="VUC37383.1"/>
    </source>
</evidence>
<feature type="compositionally biased region" description="Basic residues" evidence="1">
    <location>
        <begin position="321"/>
        <end position="330"/>
    </location>
</feature>
<dbReference type="PANTHER" id="PTHR37538">
    <property type="entry name" value="BTB DOMAIN-CONTAINING PROTEIN"/>
    <property type="match status" value="1"/>
</dbReference>
<gene>
    <name evidence="2" type="ORF">CLO192961_LOCUS469995</name>
</gene>
<protein>
    <recommendedName>
        <fullName evidence="4">BTB domain-containing protein</fullName>
    </recommendedName>
</protein>
<name>A0ABY6V0Z4_BIOOC</name>
<comment type="caution">
    <text evidence="2">The sequence shown here is derived from an EMBL/GenBank/DDBJ whole genome shotgun (WGS) entry which is preliminary data.</text>
</comment>
<proteinExistence type="predicted"/>